<name>A0ABT2WJN4_9BACI</name>
<evidence type="ECO:0008006" key="3">
    <source>
        <dbReference type="Google" id="ProtNLM"/>
    </source>
</evidence>
<organism evidence="1 2">
    <name type="scientific">Pallidibacillus thermolactis</name>
    <dbReference type="NCBI Taxonomy" id="251051"/>
    <lineage>
        <taxon>Bacteria</taxon>
        <taxon>Bacillati</taxon>
        <taxon>Bacillota</taxon>
        <taxon>Bacilli</taxon>
        <taxon>Bacillales</taxon>
        <taxon>Bacillaceae</taxon>
        <taxon>Pallidibacillus</taxon>
    </lineage>
</organism>
<evidence type="ECO:0000313" key="2">
    <source>
        <dbReference type="Proteomes" id="UP001208656"/>
    </source>
</evidence>
<keyword evidence="2" id="KW-1185">Reference proteome</keyword>
<dbReference type="EMBL" id="JAOUSE010000077">
    <property type="protein sequence ID" value="MCU9595790.1"/>
    <property type="molecule type" value="Genomic_DNA"/>
</dbReference>
<evidence type="ECO:0000313" key="1">
    <source>
        <dbReference type="EMBL" id="MCU9595790.1"/>
    </source>
</evidence>
<dbReference type="RefSeq" id="WP_263062359.1">
    <property type="nucleotide sequence ID" value="NZ_JAOUSE010000077.1"/>
</dbReference>
<protein>
    <recommendedName>
        <fullName evidence="3">Apea-like HEPN domain-containing protein</fullName>
    </recommendedName>
</protein>
<dbReference type="Proteomes" id="UP001208656">
    <property type="component" value="Unassembled WGS sequence"/>
</dbReference>
<sequence length="459" mass="54966">MVEEIKKIISEIDEDIKIIFDLGYVCLTKEVWDDVIEFRSDNIEELKNKIVKWSELYQEINKIIEKVDKRITIWTNGDEVILTHNDWSNDIVFPLGDYQEDDYDNDKLLAEIYNFLELKYIPVKACYTEDYFEVLVNLPEIFWGDGLSGVYISSENDDFVKDKIHYEISCISETFANLIELKQNYRHIEVVGNFTTLKVYNINKVLNVKIEEPNFEEQLFYIAKCILFELSSKHSLALNIYDLPKYDEEDYEFEYDLFEVADTLNKTQAPFIKKYYDSDLIDYYHRASLMAESEFKYLAYYQVLECIFDEVYRHETVQDVKQIMNSSWFSSYNDEHVTKIIEIVERYNKNKNDREKLKLVLEKYFKGEIHEQAFIIANKDIIDILKNKMKMISRDSEINDLQKLANILYDFRCNCTHSNRTYPFRTTFEQTSDELFLYIELLRKVVERVIINYPPKRVI</sequence>
<accession>A0ABT2WJN4</accession>
<proteinExistence type="predicted"/>
<gene>
    <name evidence="1" type="ORF">OEV82_15380</name>
</gene>
<comment type="caution">
    <text evidence="1">The sequence shown here is derived from an EMBL/GenBank/DDBJ whole genome shotgun (WGS) entry which is preliminary data.</text>
</comment>
<reference evidence="1 2" key="1">
    <citation type="submission" date="2022-10" db="EMBL/GenBank/DDBJ databases">
        <title>Description of Fervidibacillus gen. nov. in the family Fervidibacillaceae fam. nov. with two species, Fervidibacillus albus sp. nov., and Fervidibacillus halotolerans sp. nov., isolated from tidal flat sediments.</title>
        <authorList>
            <person name="Kwon K.K."/>
            <person name="Yang S.-H."/>
        </authorList>
    </citation>
    <scope>NUCLEOTIDE SEQUENCE [LARGE SCALE GENOMIC DNA]</scope>
    <source>
        <strain evidence="1 2">DSM 23332</strain>
    </source>
</reference>